<evidence type="ECO:0000313" key="2">
    <source>
        <dbReference type="EMBL" id="WVZ23314.1"/>
    </source>
</evidence>
<accession>A0AAQ3SC78</accession>
<sequence>MWLTHTHTHNKRYLISIWPFRINTCMENHILHVCQSENYVKEKFCPVLTLDSNYRVIVIRPIHYSHFWSTFLINILLLLINSFIIPISKHHLMKPSLSMVNFFSDYAAR</sequence>
<dbReference type="Proteomes" id="UP001374535">
    <property type="component" value="Chromosome 1"/>
</dbReference>
<proteinExistence type="predicted"/>
<evidence type="ECO:0000313" key="3">
    <source>
        <dbReference type="Proteomes" id="UP001374535"/>
    </source>
</evidence>
<keyword evidence="1" id="KW-0472">Membrane</keyword>
<name>A0AAQ3SC78_VIGMU</name>
<keyword evidence="1" id="KW-0812">Transmembrane</keyword>
<dbReference type="EMBL" id="CP144700">
    <property type="protein sequence ID" value="WVZ23314.1"/>
    <property type="molecule type" value="Genomic_DNA"/>
</dbReference>
<organism evidence="2 3">
    <name type="scientific">Vigna mungo</name>
    <name type="common">Black gram</name>
    <name type="synonym">Phaseolus mungo</name>
    <dbReference type="NCBI Taxonomy" id="3915"/>
    <lineage>
        <taxon>Eukaryota</taxon>
        <taxon>Viridiplantae</taxon>
        <taxon>Streptophyta</taxon>
        <taxon>Embryophyta</taxon>
        <taxon>Tracheophyta</taxon>
        <taxon>Spermatophyta</taxon>
        <taxon>Magnoliopsida</taxon>
        <taxon>eudicotyledons</taxon>
        <taxon>Gunneridae</taxon>
        <taxon>Pentapetalae</taxon>
        <taxon>rosids</taxon>
        <taxon>fabids</taxon>
        <taxon>Fabales</taxon>
        <taxon>Fabaceae</taxon>
        <taxon>Papilionoideae</taxon>
        <taxon>50 kb inversion clade</taxon>
        <taxon>NPAAA clade</taxon>
        <taxon>indigoferoid/millettioid clade</taxon>
        <taxon>Phaseoleae</taxon>
        <taxon>Vigna</taxon>
    </lineage>
</organism>
<feature type="transmembrane region" description="Helical" evidence="1">
    <location>
        <begin position="67"/>
        <end position="87"/>
    </location>
</feature>
<gene>
    <name evidence="2" type="ORF">V8G54_001858</name>
</gene>
<evidence type="ECO:0000256" key="1">
    <source>
        <dbReference type="SAM" id="Phobius"/>
    </source>
</evidence>
<keyword evidence="1" id="KW-1133">Transmembrane helix</keyword>
<dbReference type="AlphaFoldDB" id="A0AAQ3SC78"/>
<feature type="non-terminal residue" evidence="2">
    <location>
        <position position="109"/>
    </location>
</feature>
<reference evidence="2 3" key="1">
    <citation type="journal article" date="2023" name="Life. Sci Alliance">
        <title>Evolutionary insights into 3D genome organization and epigenetic landscape of Vigna mungo.</title>
        <authorList>
            <person name="Junaid A."/>
            <person name="Singh B."/>
            <person name="Bhatia S."/>
        </authorList>
    </citation>
    <scope>NUCLEOTIDE SEQUENCE [LARGE SCALE GENOMIC DNA]</scope>
    <source>
        <strain evidence="2">Urdbean</strain>
    </source>
</reference>
<keyword evidence="3" id="KW-1185">Reference proteome</keyword>
<protein>
    <submittedName>
        <fullName evidence="2">Uncharacterized protein</fullName>
    </submittedName>
</protein>